<comment type="pathway">
    <text evidence="2">Amino-acid biosynthesis; L-proline biosynthesis; L-glutamate 5-semialdehyde from L-ornithine: step 1/1.</text>
</comment>
<evidence type="ECO:0000256" key="1">
    <source>
        <dbReference type="ARBA" id="ARBA00001933"/>
    </source>
</evidence>
<keyword evidence="5" id="KW-0641">Proline biosynthesis</keyword>
<dbReference type="PROSITE" id="PS00600">
    <property type="entry name" value="AA_TRANSFER_CLASS_3"/>
    <property type="match status" value="1"/>
</dbReference>
<dbReference type="RefSeq" id="WP_124973243.1">
    <property type="nucleotide sequence ID" value="NZ_RQVS01000013.1"/>
</dbReference>
<evidence type="ECO:0000313" key="10">
    <source>
        <dbReference type="EMBL" id="RRJ85964.1"/>
    </source>
</evidence>
<evidence type="ECO:0000256" key="5">
    <source>
        <dbReference type="ARBA" id="ARBA00022650"/>
    </source>
</evidence>
<dbReference type="InterPro" id="IPR010164">
    <property type="entry name" value="Orn_aminotrans"/>
</dbReference>
<dbReference type="EMBL" id="RQVS01000013">
    <property type="protein sequence ID" value="RRJ85964.1"/>
    <property type="molecule type" value="Genomic_DNA"/>
</dbReference>
<evidence type="ECO:0000313" key="11">
    <source>
        <dbReference type="Proteomes" id="UP000274391"/>
    </source>
</evidence>
<dbReference type="CDD" id="cd00610">
    <property type="entry name" value="OAT_like"/>
    <property type="match status" value="1"/>
</dbReference>
<dbReference type="InterPro" id="IPR015421">
    <property type="entry name" value="PyrdxlP-dep_Trfase_major"/>
</dbReference>
<proteinExistence type="inferred from homology"/>
<keyword evidence="4 10" id="KW-0032">Aminotransferase</keyword>
<accession>A0A3P3VU34</accession>
<dbReference type="AlphaFoldDB" id="A0A3P3VU34"/>
<sequence length="411" mass="44454">MTELSQRARAEIDTAARYGTSNYNPMPLVLVEGKGAWVTDVDGKRYLDAVSAFSATNFGHANEQFIEVAIGQMRKLELTSRSVHAEGFGKFAEAITKLSGMDRVLMMNTGAEANETAIKAARKWGYKVKGIPENQAKIIAMHGNFHGRTTTIMSFSDDENARDGFGPFTPGFELVNYNDIEALEAAIDDNTAAVILEPIQGEGGVIVPDEGYLKAVRELTRERNVLMICDEVQTGMGRTGTTFRFQAEEILPDLVTVAKSLSAGLVPVSAVLGSNEVMAVFTPGTHGSTFGGNPVAVALATAVCEELATGKWQQQNQELHPVLFDGLRALVGRGLTDVRGAGLWVGVDIDPAIGTAPDVVNDLIERGVLIKNTRPQSIRIALPIIANREEIELLVREMTAVIEARWAAREQ</sequence>
<dbReference type="SUPFAM" id="SSF53383">
    <property type="entry name" value="PLP-dependent transferases"/>
    <property type="match status" value="1"/>
</dbReference>
<keyword evidence="6 10" id="KW-0808">Transferase</keyword>
<gene>
    <name evidence="10" type="primary">rocD</name>
    <name evidence="10" type="ORF">EG850_10485</name>
</gene>
<dbReference type="InterPro" id="IPR005814">
    <property type="entry name" value="Aminotrans_3"/>
</dbReference>
<name>A0A3P3VU34_9MICO</name>
<evidence type="ECO:0000256" key="2">
    <source>
        <dbReference type="ARBA" id="ARBA00004998"/>
    </source>
</evidence>
<keyword evidence="7 9" id="KW-0663">Pyridoxal phosphate</keyword>
<protein>
    <recommendedName>
        <fullName evidence="3">ornithine aminotransferase</fullName>
        <ecNumber evidence="3">2.6.1.13</ecNumber>
    </recommendedName>
    <alternativeName>
        <fullName evidence="8">Ornithine--oxo-acid aminotransferase</fullName>
    </alternativeName>
</protein>
<dbReference type="PANTHER" id="PTHR11986:SF18">
    <property type="entry name" value="ORNITHINE AMINOTRANSFERASE, MITOCHONDRIAL"/>
    <property type="match status" value="1"/>
</dbReference>
<comment type="caution">
    <text evidence="10">The sequence shown here is derived from an EMBL/GenBank/DDBJ whole genome shotgun (WGS) entry which is preliminary data.</text>
</comment>
<dbReference type="InterPro" id="IPR015424">
    <property type="entry name" value="PyrdxlP-dep_Trfase"/>
</dbReference>
<evidence type="ECO:0000256" key="4">
    <source>
        <dbReference type="ARBA" id="ARBA00022576"/>
    </source>
</evidence>
<dbReference type="InterPro" id="IPR015422">
    <property type="entry name" value="PyrdxlP-dep_Trfase_small"/>
</dbReference>
<keyword evidence="5" id="KW-0028">Amino-acid biosynthesis</keyword>
<dbReference type="GO" id="GO:0055129">
    <property type="term" value="P:L-proline biosynthetic process"/>
    <property type="evidence" value="ECO:0007669"/>
    <property type="project" value="UniProtKB-UniPathway"/>
</dbReference>
<reference evidence="10 11" key="1">
    <citation type="submission" date="2018-11" db="EMBL/GenBank/DDBJ databases">
        <title>YIM 102482-1 draft genome.</title>
        <authorList>
            <person name="Li G."/>
            <person name="Jiang Y."/>
        </authorList>
    </citation>
    <scope>NUCLEOTIDE SEQUENCE [LARGE SCALE GENOMIC DNA]</scope>
    <source>
        <strain evidence="10 11">YIM 102482-1</strain>
    </source>
</reference>
<evidence type="ECO:0000256" key="9">
    <source>
        <dbReference type="RuleBase" id="RU003560"/>
    </source>
</evidence>
<dbReference type="PIRSF" id="PIRSF000521">
    <property type="entry name" value="Transaminase_4ab_Lys_Orn"/>
    <property type="match status" value="1"/>
</dbReference>
<dbReference type="GO" id="GO:0042802">
    <property type="term" value="F:identical protein binding"/>
    <property type="evidence" value="ECO:0007669"/>
    <property type="project" value="TreeGrafter"/>
</dbReference>
<evidence type="ECO:0000256" key="6">
    <source>
        <dbReference type="ARBA" id="ARBA00022679"/>
    </source>
</evidence>
<dbReference type="Gene3D" id="3.40.640.10">
    <property type="entry name" value="Type I PLP-dependent aspartate aminotransferase-like (Major domain)"/>
    <property type="match status" value="1"/>
</dbReference>
<dbReference type="Proteomes" id="UP000274391">
    <property type="component" value="Unassembled WGS sequence"/>
</dbReference>
<evidence type="ECO:0000256" key="7">
    <source>
        <dbReference type="ARBA" id="ARBA00022898"/>
    </source>
</evidence>
<dbReference type="UniPathway" id="UPA00098">
    <property type="reaction ID" value="UER00358"/>
</dbReference>
<dbReference type="PANTHER" id="PTHR11986">
    <property type="entry name" value="AMINOTRANSFERASE CLASS III"/>
    <property type="match status" value="1"/>
</dbReference>
<evidence type="ECO:0000256" key="3">
    <source>
        <dbReference type="ARBA" id="ARBA00012924"/>
    </source>
</evidence>
<dbReference type="EC" id="2.6.1.13" evidence="3"/>
<comment type="similarity">
    <text evidence="9">Belongs to the class-III pyridoxal-phosphate-dependent aminotransferase family.</text>
</comment>
<keyword evidence="11" id="KW-1185">Reference proteome</keyword>
<dbReference type="InterPro" id="IPR050103">
    <property type="entry name" value="Class-III_PLP-dep_AT"/>
</dbReference>
<comment type="cofactor">
    <cofactor evidence="1">
        <name>pyridoxal 5'-phosphate</name>
        <dbReference type="ChEBI" id="CHEBI:597326"/>
    </cofactor>
</comment>
<dbReference type="Pfam" id="PF00202">
    <property type="entry name" value="Aminotran_3"/>
    <property type="match status" value="1"/>
</dbReference>
<dbReference type="InterPro" id="IPR049704">
    <property type="entry name" value="Aminotrans_3_PPA_site"/>
</dbReference>
<dbReference type="GO" id="GO:0004587">
    <property type="term" value="F:ornithine aminotransferase activity"/>
    <property type="evidence" value="ECO:0007669"/>
    <property type="project" value="UniProtKB-EC"/>
</dbReference>
<organism evidence="10 11">
    <name type="scientific">Gulosibacter macacae</name>
    <dbReference type="NCBI Taxonomy" id="2488791"/>
    <lineage>
        <taxon>Bacteria</taxon>
        <taxon>Bacillati</taxon>
        <taxon>Actinomycetota</taxon>
        <taxon>Actinomycetes</taxon>
        <taxon>Micrococcales</taxon>
        <taxon>Microbacteriaceae</taxon>
        <taxon>Gulosibacter</taxon>
    </lineage>
</organism>
<dbReference type="OrthoDB" id="9801052at2"/>
<dbReference type="NCBIfam" id="TIGR01885">
    <property type="entry name" value="Orn_aminotrans"/>
    <property type="match status" value="1"/>
</dbReference>
<dbReference type="Gene3D" id="3.90.1150.10">
    <property type="entry name" value="Aspartate Aminotransferase, domain 1"/>
    <property type="match status" value="1"/>
</dbReference>
<dbReference type="FunFam" id="3.40.640.10:FF:000011">
    <property type="entry name" value="Ornithine aminotransferase"/>
    <property type="match status" value="1"/>
</dbReference>
<dbReference type="GO" id="GO:0030170">
    <property type="term" value="F:pyridoxal phosphate binding"/>
    <property type="evidence" value="ECO:0007669"/>
    <property type="project" value="InterPro"/>
</dbReference>
<evidence type="ECO:0000256" key="8">
    <source>
        <dbReference type="ARBA" id="ARBA00030587"/>
    </source>
</evidence>